<evidence type="ECO:0000256" key="1">
    <source>
        <dbReference type="SAM" id="MobiDB-lite"/>
    </source>
</evidence>
<feature type="compositionally biased region" description="Basic and acidic residues" evidence="1">
    <location>
        <begin position="1"/>
        <end position="12"/>
    </location>
</feature>
<accession>A0A6J4TUF6</accession>
<feature type="compositionally biased region" description="Basic residues" evidence="1">
    <location>
        <begin position="283"/>
        <end position="314"/>
    </location>
</feature>
<dbReference type="EMBL" id="CADCVQ010000176">
    <property type="protein sequence ID" value="CAA9532783.1"/>
    <property type="molecule type" value="Genomic_DNA"/>
</dbReference>
<feature type="compositionally biased region" description="Basic residues" evidence="1">
    <location>
        <begin position="159"/>
        <end position="182"/>
    </location>
</feature>
<feature type="compositionally biased region" description="Basic residues" evidence="1">
    <location>
        <begin position="136"/>
        <end position="145"/>
    </location>
</feature>
<proteinExistence type="predicted"/>
<feature type="region of interest" description="Disordered" evidence="1">
    <location>
        <begin position="1"/>
        <end position="259"/>
    </location>
</feature>
<reference evidence="2" key="1">
    <citation type="submission" date="2020-02" db="EMBL/GenBank/DDBJ databases">
        <authorList>
            <person name="Meier V. D."/>
        </authorList>
    </citation>
    <scope>NUCLEOTIDE SEQUENCE</scope>
    <source>
        <strain evidence="2">AVDCRST_MAG67</strain>
    </source>
</reference>
<feature type="compositionally biased region" description="Basic and acidic residues" evidence="1">
    <location>
        <begin position="44"/>
        <end position="68"/>
    </location>
</feature>
<feature type="non-terminal residue" evidence="2">
    <location>
        <position position="1"/>
    </location>
</feature>
<feature type="compositionally biased region" description="Low complexity" evidence="1">
    <location>
        <begin position="369"/>
        <end position="382"/>
    </location>
</feature>
<gene>
    <name evidence="2" type="ORF">AVDCRST_MAG67-4471</name>
</gene>
<feature type="compositionally biased region" description="Basic residues" evidence="1">
    <location>
        <begin position="94"/>
        <end position="105"/>
    </location>
</feature>
<feature type="compositionally biased region" description="Basic and acidic residues" evidence="1">
    <location>
        <begin position="388"/>
        <end position="399"/>
    </location>
</feature>
<feature type="non-terminal residue" evidence="2">
    <location>
        <position position="411"/>
    </location>
</feature>
<feature type="compositionally biased region" description="Basic residues" evidence="1">
    <location>
        <begin position="115"/>
        <end position="129"/>
    </location>
</feature>
<feature type="compositionally biased region" description="Basic residues" evidence="1">
    <location>
        <begin position="71"/>
        <end position="87"/>
    </location>
</feature>
<dbReference type="AlphaFoldDB" id="A0A6J4TUF6"/>
<protein>
    <submittedName>
        <fullName evidence="2">FIG007959: peptidase, M16 family</fullName>
    </submittedName>
</protein>
<sequence>ACRAIRDARGLDRNGLGQRDTGRGRAVAPRRAHALPGQRPLRLAGDRPDLRRDGRRAERGHRQGEHVGLRAGHRRAPAARVRRRRGHGLASALRRGRPRQRARNRPRGDRDVRGRAARPRLRRARRGGIRRASAGPRHHRSRRRHQHDDGGGACALPRRALRARRHRHRGGGIARARRRRRPRAGDRGSPAPRAAPDGGRTGAAAAAPALPTQGHRAVPPDDRCARARARRRAALRAARAGQHPRRDVVVAPVSGGSRAPRAGLQRLFVSGAVRRDRADRCLPRHAARQRRSRAEGRRRRARAPARGRRERRGARSLQGERQGAHPAVARVHGVAHEPPWPGGAQRPAAALDRRGRRAHRVGLAGGGQRPPARAAGARQAQRGGDRRRRGDLPRGDRAPRTGARRGSGRVV</sequence>
<feature type="region of interest" description="Disordered" evidence="1">
    <location>
        <begin position="280"/>
        <end position="411"/>
    </location>
</feature>
<organism evidence="2">
    <name type="scientific">uncultured Solirubrobacteraceae bacterium</name>
    <dbReference type="NCBI Taxonomy" id="1162706"/>
    <lineage>
        <taxon>Bacteria</taxon>
        <taxon>Bacillati</taxon>
        <taxon>Actinomycetota</taxon>
        <taxon>Thermoleophilia</taxon>
        <taxon>Solirubrobacterales</taxon>
        <taxon>Solirubrobacteraceae</taxon>
        <taxon>environmental samples</taxon>
    </lineage>
</organism>
<name>A0A6J4TUF6_9ACTN</name>
<feature type="compositionally biased region" description="Low complexity" evidence="1">
    <location>
        <begin position="187"/>
        <end position="209"/>
    </location>
</feature>
<evidence type="ECO:0000313" key="2">
    <source>
        <dbReference type="EMBL" id="CAA9532783.1"/>
    </source>
</evidence>
<feature type="compositionally biased region" description="Basic residues" evidence="1">
    <location>
        <begin position="402"/>
        <end position="411"/>
    </location>
</feature>